<reference evidence="2" key="3">
    <citation type="submission" date="2015-02" db="UniProtKB">
        <authorList>
            <consortium name="EnsemblProtists"/>
        </authorList>
    </citation>
    <scope>IDENTIFICATION</scope>
    <source>
        <strain evidence="2">DAOM BR144</strain>
    </source>
</reference>
<dbReference type="OMA" id="VIWELCC"/>
<name>K3W901_GLOUD</name>
<evidence type="ECO:0000313" key="2">
    <source>
        <dbReference type="EnsemblProtists" id="PYU1_T001442"/>
    </source>
</evidence>
<organism evidence="2 3">
    <name type="scientific">Globisporangium ultimum (strain ATCC 200006 / CBS 805.95 / DAOM BR144)</name>
    <name type="common">Pythium ultimum</name>
    <dbReference type="NCBI Taxonomy" id="431595"/>
    <lineage>
        <taxon>Eukaryota</taxon>
        <taxon>Sar</taxon>
        <taxon>Stramenopiles</taxon>
        <taxon>Oomycota</taxon>
        <taxon>Peronosporomycetes</taxon>
        <taxon>Pythiales</taxon>
        <taxon>Pythiaceae</taxon>
        <taxon>Globisporangium</taxon>
    </lineage>
</organism>
<reference evidence="3" key="2">
    <citation type="submission" date="2010-04" db="EMBL/GenBank/DDBJ databases">
        <authorList>
            <person name="Buell R."/>
            <person name="Hamilton J."/>
            <person name="Hostetler J."/>
        </authorList>
    </citation>
    <scope>NUCLEOTIDE SEQUENCE [LARGE SCALE GENOMIC DNA]</scope>
    <source>
        <strain evidence="3">DAOM:BR144</strain>
    </source>
</reference>
<dbReference type="EMBL" id="GL376626">
    <property type="status" value="NOT_ANNOTATED_CDS"/>
    <property type="molecule type" value="Genomic_DNA"/>
</dbReference>
<evidence type="ECO:0000313" key="3">
    <source>
        <dbReference type="Proteomes" id="UP000019132"/>
    </source>
</evidence>
<keyword evidence="3" id="KW-1185">Reference proteome</keyword>
<dbReference type="PANTHER" id="PTHR35796">
    <property type="entry name" value="HYPOTHETICAL CYTOSOLIC PROTEIN"/>
    <property type="match status" value="1"/>
</dbReference>
<dbReference type="Proteomes" id="UP000019132">
    <property type="component" value="Unassembled WGS sequence"/>
</dbReference>
<dbReference type="HOGENOM" id="CLU_805311_0_0_1"/>
<feature type="region of interest" description="Disordered" evidence="1">
    <location>
        <begin position="178"/>
        <end position="202"/>
    </location>
</feature>
<protein>
    <submittedName>
        <fullName evidence="2">Uncharacterized protein</fullName>
    </submittedName>
</protein>
<dbReference type="STRING" id="431595.K3W901"/>
<dbReference type="AlphaFoldDB" id="K3W901"/>
<dbReference type="PANTHER" id="PTHR35796:SF3">
    <property type="entry name" value="BHLH DOMAIN-CONTAINING PROTEIN"/>
    <property type="match status" value="1"/>
</dbReference>
<dbReference type="InParanoid" id="K3W901"/>
<proteinExistence type="predicted"/>
<reference evidence="3" key="1">
    <citation type="journal article" date="2010" name="Genome Biol.">
        <title>Genome sequence of the necrotrophic plant pathogen Pythium ultimum reveals original pathogenicity mechanisms and effector repertoire.</title>
        <authorList>
            <person name="Levesque C.A."/>
            <person name="Brouwer H."/>
            <person name="Cano L."/>
            <person name="Hamilton J.P."/>
            <person name="Holt C."/>
            <person name="Huitema E."/>
            <person name="Raffaele S."/>
            <person name="Robideau G.P."/>
            <person name="Thines M."/>
            <person name="Win J."/>
            <person name="Zerillo M.M."/>
            <person name="Beakes G.W."/>
            <person name="Boore J.L."/>
            <person name="Busam D."/>
            <person name="Dumas B."/>
            <person name="Ferriera S."/>
            <person name="Fuerstenberg S.I."/>
            <person name="Gachon C.M."/>
            <person name="Gaulin E."/>
            <person name="Govers F."/>
            <person name="Grenville-Briggs L."/>
            <person name="Horner N."/>
            <person name="Hostetler J."/>
            <person name="Jiang R.H."/>
            <person name="Johnson J."/>
            <person name="Krajaejun T."/>
            <person name="Lin H."/>
            <person name="Meijer H.J."/>
            <person name="Moore B."/>
            <person name="Morris P."/>
            <person name="Phuntmart V."/>
            <person name="Puiu D."/>
            <person name="Shetty J."/>
            <person name="Stajich J.E."/>
            <person name="Tripathy S."/>
            <person name="Wawra S."/>
            <person name="van West P."/>
            <person name="Whitty B.R."/>
            <person name="Coutinho P.M."/>
            <person name="Henrissat B."/>
            <person name="Martin F."/>
            <person name="Thomas P.D."/>
            <person name="Tyler B.M."/>
            <person name="De Vries R.P."/>
            <person name="Kamoun S."/>
            <person name="Yandell M."/>
            <person name="Tisserat N."/>
            <person name="Buell C.R."/>
        </authorList>
    </citation>
    <scope>NUCLEOTIDE SEQUENCE</scope>
    <source>
        <strain evidence="3">DAOM:BR144</strain>
    </source>
</reference>
<dbReference type="VEuPathDB" id="FungiDB:PYU1_G001442"/>
<evidence type="ECO:0000256" key="1">
    <source>
        <dbReference type="SAM" id="MobiDB-lite"/>
    </source>
</evidence>
<accession>K3W901</accession>
<dbReference type="EnsemblProtists" id="PYU1_T001442">
    <property type="protein sequence ID" value="PYU1_T001442"/>
    <property type="gene ID" value="PYU1_G001442"/>
</dbReference>
<sequence>MELCVSDKLRVLETLLTGSADACSLWNSVAEVLDAPTAALPTRVTCRGVANDTTAEDDDLLSGLQLDDTLLELSVSGFDVPGPGASDVHIGELDGVFDDSKVPNSQTASWFPTPEVDNTTATKAIAPAGPSSTKADIISIDDKEKRPAQVTGKKRNRVKDELEYLRAHVVELETRLRSLQPETTTHDDSSSVESSTHPLGGMWKRVATRQREQKQKAEVENTRLRELLEGQLRVVRSLSKLLQKLPDLNWLESRQQHSSMAKMLSSPAPSVDVFDLLLQRLETLYPQLDTVMAESGLFHGSMAREIRSGQLKTDAYDRVFLEVIDCSVMPFDFHATGAAVWKRLT</sequence>